<dbReference type="Proteomes" id="UP000215452">
    <property type="component" value="Chromosome"/>
</dbReference>
<organism evidence="1 2">
    <name type="scientific">Mesomycoplasma hyopneumoniae</name>
    <name type="common">Mycoplasma hyopneumoniae</name>
    <dbReference type="NCBI Taxonomy" id="2099"/>
    <lineage>
        <taxon>Bacteria</taxon>
        <taxon>Bacillati</taxon>
        <taxon>Mycoplasmatota</taxon>
        <taxon>Mycoplasmoidales</taxon>
        <taxon>Metamycoplasmataceae</taxon>
        <taxon>Mesomycoplasma</taxon>
    </lineage>
</organism>
<dbReference type="RefSeq" id="WP_094521725.1">
    <property type="nucleotide sequence ID" value="NZ_CP034597.1"/>
</dbReference>
<sequence length="84" mass="10041">MKTVFFDVKIVELLTKTVKIILKLAQENPQFFYQAFLKSIAYQTKGWISLKINQQFIFDVVFFIIWNLISDIYQKNYQGLKLIN</sequence>
<dbReference type="AlphaFoldDB" id="A0A223MAY6"/>
<gene>
    <name evidence="1" type="ORF">CIB43_00845</name>
</gene>
<reference evidence="1 2" key="1">
    <citation type="submission" date="2017-08" db="EMBL/GenBank/DDBJ databases">
        <title>The complete genome sequence of a Mycoplasma hyopneumoniae isolate in Korea.</title>
        <authorList>
            <person name="Han J."/>
            <person name="Lee N."/>
        </authorList>
    </citation>
    <scope>NUCLEOTIDE SEQUENCE [LARGE SCALE GENOMIC DNA]</scope>
    <source>
        <strain evidence="1 2">KM014</strain>
    </source>
</reference>
<accession>A0A223MAY6</accession>
<dbReference type="EMBL" id="CP022714">
    <property type="protein sequence ID" value="ASU14728.1"/>
    <property type="molecule type" value="Genomic_DNA"/>
</dbReference>
<evidence type="ECO:0000313" key="1">
    <source>
        <dbReference type="EMBL" id="ASU14728.1"/>
    </source>
</evidence>
<name>A0A223MAY6_MESHO</name>
<evidence type="ECO:0000313" key="2">
    <source>
        <dbReference type="Proteomes" id="UP000215452"/>
    </source>
</evidence>
<proteinExistence type="predicted"/>
<protein>
    <submittedName>
        <fullName evidence="1">Uncharacterized protein</fullName>
    </submittedName>
</protein>